<keyword evidence="3" id="KW-0862">Zinc</keyword>
<evidence type="ECO:0000256" key="1">
    <source>
        <dbReference type="ARBA" id="ARBA00022658"/>
    </source>
</evidence>
<protein>
    <submittedName>
        <fullName evidence="9">Regulator of chromosome condensation</fullName>
    </submittedName>
</protein>
<dbReference type="PROSITE" id="PS51228">
    <property type="entry name" value="ACB_2"/>
    <property type="match status" value="1"/>
</dbReference>
<feature type="compositionally biased region" description="Basic residues" evidence="5">
    <location>
        <begin position="112"/>
        <end position="135"/>
    </location>
</feature>
<reference evidence="9 10" key="1">
    <citation type="submission" date="2015-05" db="EMBL/GenBank/DDBJ databases">
        <title>Evolution of Trichinella species and genotypes.</title>
        <authorList>
            <person name="Korhonen P.K."/>
            <person name="Edoardo P."/>
            <person name="Giuseppe L.R."/>
            <person name="Gasser R.B."/>
        </authorList>
    </citation>
    <scope>NUCLEOTIDE SEQUENCE [LARGE SCALE GENOMIC DNA]</scope>
    <source>
        <strain evidence="9">ISS10</strain>
    </source>
</reference>
<dbReference type="AlphaFoldDB" id="A0A0V1LTF6"/>
<dbReference type="InterPro" id="IPR036875">
    <property type="entry name" value="Znf_CCHC_sf"/>
</dbReference>
<dbReference type="InterPro" id="IPR000582">
    <property type="entry name" value="Acyl-CoA-binding_protein"/>
</dbReference>
<feature type="repeat" description="RCC1" evidence="4">
    <location>
        <begin position="535"/>
        <end position="588"/>
    </location>
</feature>
<dbReference type="Proteomes" id="UP000054721">
    <property type="component" value="Unassembled WGS sequence"/>
</dbReference>
<feature type="repeat" description="RCC1" evidence="4">
    <location>
        <begin position="191"/>
        <end position="244"/>
    </location>
</feature>
<keyword evidence="1" id="KW-0344">Guanine-nucleotide releasing factor</keyword>
<feature type="region of interest" description="Disordered" evidence="5">
    <location>
        <begin position="87"/>
        <end position="176"/>
    </location>
</feature>
<dbReference type="Gene3D" id="2.130.10.30">
    <property type="entry name" value="Regulator of chromosome condensation 1/beta-lactamase-inhibitor protein II"/>
    <property type="match status" value="1"/>
</dbReference>
<dbReference type="PROSITE" id="PS00880">
    <property type="entry name" value="ACB_1"/>
    <property type="match status" value="1"/>
</dbReference>
<dbReference type="OrthoDB" id="61110at2759"/>
<dbReference type="GO" id="GO:0008270">
    <property type="term" value="F:zinc ion binding"/>
    <property type="evidence" value="ECO:0007669"/>
    <property type="project" value="UniProtKB-KW"/>
</dbReference>
<dbReference type="PROSITE" id="PS50158">
    <property type="entry name" value="ZF_CCHC"/>
    <property type="match status" value="1"/>
</dbReference>
<dbReference type="GO" id="GO:0019899">
    <property type="term" value="F:enzyme binding"/>
    <property type="evidence" value="ECO:0007669"/>
    <property type="project" value="UniProtKB-ARBA"/>
</dbReference>
<dbReference type="InterPro" id="IPR009091">
    <property type="entry name" value="RCC1/BLIP-II"/>
</dbReference>
<dbReference type="PANTHER" id="PTHR45982:SF1">
    <property type="entry name" value="REGULATOR OF CHROMOSOME CONDENSATION"/>
    <property type="match status" value="1"/>
</dbReference>
<feature type="compositionally biased region" description="Polar residues" evidence="5">
    <location>
        <begin position="146"/>
        <end position="161"/>
    </location>
</feature>
<dbReference type="InterPro" id="IPR051553">
    <property type="entry name" value="Ran_GTPase-activating"/>
</dbReference>
<dbReference type="InterPro" id="IPR001878">
    <property type="entry name" value="Znf_CCHC"/>
</dbReference>
<dbReference type="CDD" id="cd00435">
    <property type="entry name" value="ACBP"/>
    <property type="match status" value="1"/>
</dbReference>
<dbReference type="STRING" id="6335.A0A0V1LTF6"/>
<keyword evidence="2" id="KW-0677">Repeat</keyword>
<dbReference type="InterPro" id="IPR035984">
    <property type="entry name" value="Acyl-CoA-binding_sf"/>
</dbReference>
<comment type="caution">
    <text evidence="9">The sequence shown here is derived from an EMBL/GenBank/DDBJ whole genome shotgun (WGS) entry which is preliminary data.</text>
</comment>
<sequence length="706" mass="78585">MNISTITLFVLFLLWLSNPDFSEPQQNDPSKGACRKCGYVGHLTYQCRNLIKLKAQKDVVIDISSTSSESETDTPIVAEEKKKLAKLMKKKERKERKEKRKEQAGNSGKGEKKSKKESKSRHDGKRYKEHKKKKTEKVTSKRTEKVSQQGSSGKRTLNVAQENHRNEQTVAKKRKPEKLSAEQFLPEGDASDLFVCGVGDMGQLGLGDDVRECHKFRRVKFNDSSVKIKMVAAGGCHSLVLSCGCNDEGALGRAVFENDEEVDEDCTFAKVQFDQEDLNEHGEIAMISAGDSHGAALTVNGSVFIWGRFRGKNGALGLMVDQKTNKVISQSKTPVLLLSYKNHKIVKISSGCNHLMCLDESGKVWTIGDGSDGQLGRIFRFDFDLESIRVTRRLLSLDCVELKHKCKNVFAVAQGSFAITIDDNVIVWGLNGYAQLGFPIEGKGSLQVVKIPTPSPGFESNGPYACFSGEHHILSANSQGELYSIGRVCDGRLGIENLQAENDIQSTLLRVESLSKFVLGVTAAGSCSFCWTREGKAYSWGANIGGMLGLPVEEDLSITTPTEIPVPQDFSVVQLAASSSICMINTVIIMLSLKLNFIYYLFISFHTVQLFFPKMEADLVKEFEEVAEQVRRLKSRPTDNELLELYALYKQSTVGDASEEKPGVFDFKGKSKWDVWRKRKGMSKNDAMKEYIKMTKQIINKYGTDL</sequence>
<dbReference type="GO" id="GO:0003676">
    <property type="term" value="F:nucleic acid binding"/>
    <property type="evidence" value="ECO:0007669"/>
    <property type="project" value="InterPro"/>
</dbReference>
<dbReference type="SUPFAM" id="SSF50985">
    <property type="entry name" value="RCC1/BLIP-II"/>
    <property type="match status" value="1"/>
</dbReference>
<dbReference type="Pfam" id="PF00887">
    <property type="entry name" value="ACBP"/>
    <property type="match status" value="1"/>
</dbReference>
<keyword evidence="3" id="KW-0479">Metal-binding</keyword>
<dbReference type="SUPFAM" id="SSF47027">
    <property type="entry name" value="Acyl-CoA binding protein"/>
    <property type="match status" value="1"/>
</dbReference>
<feature type="domain" description="CCHC-type" evidence="7">
    <location>
        <begin position="34"/>
        <end position="49"/>
    </location>
</feature>
<keyword evidence="10" id="KW-1185">Reference proteome</keyword>
<evidence type="ECO:0000259" key="8">
    <source>
        <dbReference type="PROSITE" id="PS51228"/>
    </source>
</evidence>
<dbReference type="Pfam" id="PF25390">
    <property type="entry name" value="WD40_RLD"/>
    <property type="match status" value="1"/>
</dbReference>
<dbReference type="GO" id="GO:0005737">
    <property type="term" value="C:cytoplasm"/>
    <property type="evidence" value="ECO:0007669"/>
    <property type="project" value="TreeGrafter"/>
</dbReference>
<dbReference type="PROSITE" id="PS50012">
    <property type="entry name" value="RCC1_3"/>
    <property type="match status" value="5"/>
</dbReference>
<feature type="repeat" description="RCC1" evidence="4">
    <location>
        <begin position="423"/>
        <end position="479"/>
    </location>
</feature>
<feature type="compositionally biased region" description="Basic and acidic residues" evidence="5">
    <location>
        <begin position="136"/>
        <end position="145"/>
    </location>
</feature>
<keyword evidence="3" id="KW-0863">Zinc-finger</keyword>
<evidence type="ECO:0000256" key="4">
    <source>
        <dbReference type="PROSITE-ProRule" id="PRU00235"/>
    </source>
</evidence>
<dbReference type="EMBL" id="JYDW01000005">
    <property type="protein sequence ID" value="KRZ62809.1"/>
    <property type="molecule type" value="Genomic_DNA"/>
</dbReference>
<evidence type="ECO:0000256" key="2">
    <source>
        <dbReference type="ARBA" id="ARBA00022737"/>
    </source>
</evidence>
<dbReference type="SUPFAM" id="SSF57756">
    <property type="entry name" value="Retrovirus zinc finger-like domains"/>
    <property type="match status" value="1"/>
</dbReference>
<dbReference type="InterPro" id="IPR000408">
    <property type="entry name" value="Reg_chr_condens"/>
</dbReference>
<evidence type="ECO:0000313" key="10">
    <source>
        <dbReference type="Proteomes" id="UP000054721"/>
    </source>
</evidence>
<organism evidence="9 10">
    <name type="scientific">Trichinella nativa</name>
    <dbReference type="NCBI Taxonomy" id="6335"/>
    <lineage>
        <taxon>Eukaryota</taxon>
        <taxon>Metazoa</taxon>
        <taxon>Ecdysozoa</taxon>
        <taxon>Nematoda</taxon>
        <taxon>Enoplea</taxon>
        <taxon>Dorylaimia</taxon>
        <taxon>Trichinellida</taxon>
        <taxon>Trichinellidae</taxon>
        <taxon>Trichinella</taxon>
    </lineage>
</organism>
<dbReference type="GO" id="GO:0000062">
    <property type="term" value="F:fatty-acyl-CoA binding"/>
    <property type="evidence" value="ECO:0007669"/>
    <property type="project" value="InterPro"/>
</dbReference>
<feature type="compositionally biased region" description="Basic residues" evidence="5">
    <location>
        <begin position="87"/>
        <end position="99"/>
    </location>
</feature>
<feature type="domain" description="ACB" evidence="8">
    <location>
        <begin position="619"/>
        <end position="704"/>
    </location>
</feature>
<dbReference type="PANTHER" id="PTHR45982">
    <property type="entry name" value="REGULATOR OF CHROMOSOME CONDENSATION"/>
    <property type="match status" value="1"/>
</dbReference>
<evidence type="ECO:0000256" key="3">
    <source>
        <dbReference type="PROSITE-ProRule" id="PRU00047"/>
    </source>
</evidence>
<evidence type="ECO:0000256" key="5">
    <source>
        <dbReference type="SAM" id="MobiDB-lite"/>
    </source>
</evidence>
<keyword evidence="6" id="KW-0732">Signal</keyword>
<evidence type="ECO:0000259" key="7">
    <source>
        <dbReference type="PROSITE" id="PS50158"/>
    </source>
</evidence>
<feature type="repeat" description="RCC1" evidence="4">
    <location>
        <begin position="301"/>
        <end position="361"/>
    </location>
</feature>
<feature type="chain" id="PRO_5006882089" evidence="6">
    <location>
        <begin position="23"/>
        <end position="706"/>
    </location>
</feature>
<dbReference type="GO" id="GO:0005085">
    <property type="term" value="F:guanyl-nucleotide exchange factor activity"/>
    <property type="evidence" value="ECO:0007669"/>
    <property type="project" value="TreeGrafter"/>
</dbReference>
<accession>A0A0V1LTF6</accession>
<dbReference type="InterPro" id="IPR058923">
    <property type="entry name" value="RCC1-like_dom"/>
</dbReference>
<evidence type="ECO:0000256" key="6">
    <source>
        <dbReference type="SAM" id="SignalP"/>
    </source>
</evidence>
<feature type="signal peptide" evidence="6">
    <location>
        <begin position="1"/>
        <end position="22"/>
    </location>
</feature>
<dbReference type="InterPro" id="IPR014352">
    <property type="entry name" value="FERM/acyl-CoA-bd_prot_sf"/>
</dbReference>
<proteinExistence type="predicted"/>
<dbReference type="InterPro" id="IPR022408">
    <property type="entry name" value="Acyl-CoA-binding_prot_CS"/>
</dbReference>
<dbReference type="Gene3D" id="1.20.80.10">
    <property type="match status" value="1"/>
</dbReference>
<feature type="repeat" description="RCC1" evidence="4">
    <location>
        <begin position="238"/>
        <end position="300"/>
    </location>
</feature>
<dbReference type="PRINTS" id="PR00633">
    <property type="entry name" value="RCCNDNSATION"/>
</dbReference>
<name>A0A0V1LTF6_9BILA</name>
<gene>
    <name evidence="9" type="primary">RCC1</name>
    <name evidence="9" type="ORF">T02_9215</name>
</gene>
<evidence type="ECO:0000313" key="9">
    <source>
        <dbReference type="EMBL" id="KRZ62809.1"/>
    </source>
</evidence>
<dbReference type="PROSITE" id="PS00626">
    <property type="entry name" value="RCC1_2"/>
    <property type="match status" value="2"/>
</dbReference>